<dbReference type="EMBL" id="CP047121">
    <property type="protein sequence ID" value="QHB51382.1"/>
    <property type="molecule type" value="Genomic_DNA"/>
</dbReference>
<dbReference type="SMR" id="A0A6P1E6L2"/>
<gene>
    <name evidence="1" type="ORF">GQR93_03700</name>
</gene>
<reference evidence="1 2" key="1">
    <citation type="submission" date="2019-12" db="EMBL/GenBank/DDBJ databases">
        <title>Lactobacillus hilgardii FLUB.</title>
        <authorList>
            <person name="Gustaw K."/>
        </authorList>
    </citation>
    <scope>NUCLEOTIDE SEQUENCE [LARGE SCALE GENOMIC DNA]</scope>
    <source>
        <strain evidence="1 2">FLUB</strain>
    </source>
</reference>
<dbReference type="AlphaFoldDB" id="A0A6P1E6L2"/>
<proteinExistence type="predicted"/>
<dbReference type="Proteomes" id="UP000465035">
    <property type="component" value="Chromosome"/>
</dbReference>
<evidence type="ECO:0000313" key="1">
    <source>
        <dbReference type="EMBL" id="QHB51382.1"/>
    </source>
</evidence>
<dbReference type="RefSeq" id="WP_003552372.1">
    <property type="nucleotide sequence ID" value="NZ_CABKOL010000106.1"/>
</dbReference>
<dbReference type="GeneID" id="69057459"/>
<sequence length="222" mass="26026">MTQDRQAVLDAATRLSNSIDSADKPVDHFTFVSIVARMAQHDPLFKQQLLEGLHQEMLPSLFEHIKTDVENQERMNRLRKRARLSKTDQYFIKRQVVAYGSQLGWSGLGMNQVLPKLTVVNIPARDQQLYWEVYENDYCVTFHGKIVVYKLAVLAYLKEQIKFILEEKQEKVDERELLKSWQETFDSAKSMYRKKKGFTSSMKDQMRDEMKTLLDNIPTVDD</sequence>
<organism evidence="1 2">
    <name type="scientific">Lentilactobacillus hilgardii</name>
    <name type="common">Lactobacillus hilgardii</name>
    <dbReference type="NCBI Taxonomy" id="1588"/>
    <lineage>
        <taxon>Bacteria</taxon>
        <taxon>Bacillati</taxon>
        <taxon>Bacillota</taxon>
        <taxon>Bacilli</taxon>
        <taxon>Lactobacillales</taxon>
        <taxon>Lactobacillaceae</taxon>
        <taxon>Lentilactobacillus</taxon>
    </lineage>
</organism>
<protein>
    <submittedName>
        <fullName evidence="1">Uncharacterized protein</fullName>
    </submittedName>
</protein>
<accession>A0A6P1E6L2</accession>
<name>A0A6P1E6L2_LENHI</name>
<evidence type="ECO:0000313" key="2">
    <source>
        <dbReference type="Proteomes" id="UP000465035"/>
    </source>
</evidence>